<evidence type="ECO:0000313" key="1">
    <source>
        <dbReference type="EMBL" id="KAF5768914.1"/>
    </source>
</evidence>
<organism evidence="2 3">
    <name type="scientific">Helianthus annuus</name>
    <name type="common">Common sunflower</name>
    <dbReference type="NCBI Taxonomy" id="4232"/>
    <lineage>
        <taxon>Eukaryota</taxon>
        <taxon>Viridiplantae</taxon>
        <taxon>Streptophyta</taxon>
        <taxon>Embryophyta</taxon>
        <taxon>Tracheophyta</taxon>
        <taxon>Spermatophyta</taxon>
        <taxon>Magnoliopsida</taxon>
        <taxon>eudicotyledons</taxon>
        <taxon>Gunneridae</taxon>
        <taxon>Pentapetalae</taxon>
        <taxon>asterids</taxon>
        <taxon>campanulids</taxon>
        <taxon>Asterales</taxon>
        <taxon>Asteraceae</taxon>
        <taxon>Asteroideae</taxon>
        <taxon>Heliantheae alliance</taxon>
        <taxon>Heliantheae</taxon>
        <taxon>Helianthus</taxon>
    </lineage>
</organism>
<accession>A0A251SH77</accession>
<dbReference type="Gramene" id="mRNA:HanXRQr2_Chr14g0642101">
    <property type="protein sequence ID" value="CDS:HanXRQr2_Chr14g0642101.1"/>
    <property type="gene ID" value="HanXRQr2_Chr14g0642101"/>
</dbReference>
<dbReference type="EMBL" id="MNCJ02000329">
    <property type="protein sequence ID" value="KAF5768914.1"/>
    <property type="molecule type" value="Genomic_DNA"/>
</dbReference>
<evidence type="ECO:0000313" key="2">
    <source>
        <dbReference type="EMBL" id="OTF97978.1"/>
    </source>
</evidence>
<dbReference type="InParanoid" id="A0A251SH77"/>
<gene>
    <name evidence="2" type="ORF">HannXRQ_Chr14g0440581</name>
    <name evidence="1" type="ORF">HanXRQr2_Chr14g0642101</name>
</gene>
<dbReference type="OMA" id="WNANESK"/>
<reference evidence="1" key="3">
    <citation type="submission" date="2020-06" db="EMBL/GenBank/DDBJ databases">
        <title>Helianthus annuus Genome sequencing and assembly Release 2.</title>
        <authorList>
            <person name="Gouzy J."/>
            <person name="Langlade N."/>
            <person name="Munos S."/>
        </authorList>
    </citation>
    <scope>NUCLEOTIDE SEQUENCE</scope>
    <source>
        <tissue evidence="1">Leaves</tissue>
    </source>
</reference>
<keyword evidence="3" id="KW-1185">Reference proteome</keyword>
<dbReference type="EMBL" id="CM007903">
    <property type="protein sequence ID" value="OTF97978.1"/>
    <property type="molecule type" value="Genomic_DNA"/>
</dbReference>
<name>A0A251SH77_HELAN</name>
<dbReference type="FunCoup" id="A0A251SH77">
    <property type="interactions" value="5"/>
</dbReference>
<proteinExistence type="predicted"/>
<dbReference type="PANTHER" id="PTHR35291:SF3">
    <property type="entry name" value="PROTEIN SHROOM-LIKE"/>
    <property type="match status" value="1"/>
</dbReference>
<dbReference type="Proteomes" id="UP000215914">
    <property type="component" value="Chromosome 14"/>
</dbReference>
<sequence length="119" mass="13723">MLRAMSTRRDYRGYEPLASGGAPVDKLLSEAKMIRSRTLPMNFFGESPVTFESELRTPAREHVVDKQSKKVSKVHPIFSIFEKRGRRKKATAKPEFSRYLQYLKEGGIWNANESKPVIY</sequence>
<protein>
    <submittedName>
        <fullName evidence="2">Uncharacterized protein</fullName>
    </submittedName>
</protein>
<dbReference type="AlphaFoldDB" id="A0A251SH77"/>
<evidence type="ECO:0000313" key="3">
    <source>
        <dbReference type="Proteomes" id="UP000215914"/>
    </source>
</evidence>
<reference evidence="1 3" key="1">
    <citation type="journal article" date="2017" name="Nature">
        <title>The sunflower genome provides insights into oil metabolism, flowering and Asterid evolution.</title>
        <authorList>
            <person name="Badouin H."/>
            <person name="Gouzy J."/>
            <person name="Grassa C.J."/>
            <person name="Murat F."/>
            <person name="Staton S.E."/>
            <person name="Cottret L."/>
            <person name="Lelandais-Briere C."/>
            <person name="Owens G.L."/>
            <person name="Carrere S."/>
            <person name="Mayjonade B."/>
            <person name="Legrand L."/>
            <person name="Gill N."/>
            <person name="Kane N.C."/>
            <person name="Bowers J.E."/>
            <person name="Hubner S."/>
            <person name="Bellec A."/>
            <person name="Berard A."/>
            <person name="Berges H."/>
            <person name="Blanchet N."/>
            <person name="Boniface M.C."/>
            <person name="Brunel D."/>
            <person name="Catrice O."/>
            <person name="Chaidir N."/>
            <person name="Claudel C."/>
            <person name="Donnadieu C."/>
            <person name="Faraut T."/>
            <person name="Fievet G."/>
            <person name="Helmstetter N."/>
            <person name="King M."/>
            <person name="Knapp S.J."/>
            <person name="Lai Z."/>
            <person name="Le Paslier M.C."/>
            <person name="Lippi Y."/>
            <person name="Lorenzon L."/>
            <person name="Mandel J.R."/>
            <person name="Marage G."/>
            <person name="Marchand G."/>
            <person name="Marquand E."/>
            <person name="Bret-Mestries E."/>
            <person name="Morien E."/>
            <person name="Nambeesan S."/>
            <person name="Nguyen T."/>
            <person name="Pegot-Espagnet P."/>
            <person name="Pouilly N."/>
            <person name="Raftis F."/>
            <person name="Sallet E."/>
            <person name="Schiex T."/>
            <person name="Thomas J."/>
            <person name="Vandecasteele C."/>
            <person name="Vares D."/>
            <person name="Vear F."/>
            <person name="Vautrin S."/>
            <person name="Crespi M."/>
            <person name="Mangin B."/>
            <person name="Burke J.M."/>
            <person name="Salse J."/>
            <person name="Munos S."/>
            <person name="Vincourt P."/>
            <person name="Rieseberg L.H."/>
            <person name="Langlade N.B."/>
        </authorList>
    </citation>
    <scope>NUCLEOTIDE SEQUENCE [LARGE SCALE GENOMIC DNA]</scope>
    <source>
        <strain evidence="3">cv. SF193</strain>
        <tissue evidence="1">Leaves</tissue>
    </source>
</reference>
<reference evidence="2" key="2">
    <citation type="submission" date="2017-02" db="EMBL/GenBank/DDBJ databases">
        <title>Sunflower complete genome.</title>
        <authorList>
            <person name="Langlade N."/>
            <person name="Munos S."/>
        </authorList>
    </citation>
    <scope>NUCLEOTIDE SEQUENCE [LARGE SCALE GENOMIC DNA]</scope>
    <source>
        <tissue evidence="2">Leaves</tissue>
    </source>
</reference>
<dbReference type="PANTHER" id="PTHR35291">
    <property type="entry name" value="PROTEIN SHROOM-LIKE"/>
    <property type="match status" value="1"/>
</dbReference>